<keyword evidence="6 11" id="KW-0694">RNA-binding</keyword>
<evidence type="ECO:0000256" key="8">
    <source>
        <dbReference type="ARBA" id="ARBA00023146"/>
    </source>
</evidence>
<evidence type="ECO:0000256" key="6">
    <source>
        <dbReference type="ARBA" id="ARBA00022884"/>
    </source>
</evidence>
<keyword evidence="7 10" id="KW-0648">Protein biosynthesis</keyword>
<dbReference type="FunFam" id="3.40.50.620:FF:000061">
    <property type="entry name" value="Tyrosine--tRNA ligase"/>
    <property type="match status" value="1"/>
</dbReference>
<dbReference type="GO" id="GO:0006437">
    <property type="term" value="P:tyrosyl-tRNA aminoacylation"/>
    <property type="evidence" value="ECO:0007669"/>
    <property type="project" value="UniProtKB-UniRule"/>
</dbReference>
<proteinExistence type="inferred from homology"/>
<dbReference type="NCBIfam" id="TIGR00234">
    <property type="entry name" value="tyrS"/>
    <property type="match status" value="1"/>
</dbReference>
<dbReference type="GO" id="GO:0004831">
    <property type="term" value="F:tyrosine-tRNA ligase activity"/>
    <property type="evidence" value="ECO:0007669"/>
    <property type="project" value="UniProtKB-UniRule"/>
</dbReference>
<keyword evidence="3 10" id="KW-0436">Ligase</keyword>
<evidence type="ECO:0000256" key="3">
    <source>
        <dbReference type="ARBA" id="ARBA00022598"/>
    </source>
</evidence>
<name>A0A1F4S6S4_UNCSA</name>
<dbReference type="AlphaFoldDB" id="A0A1F4S6S4"/>
<keyword evidence="8 10" id="KW-0030">Aminoacyl-tRNA synthetase</keyword>
<feature type="binding site" evidence="10">
    <location>
        <position position="229"/>
    </location>
    <ligand>
        <name>ATP</name>
        <dbReference type="ChEBI" id="CHEBI:30616"/>
    </ligand>
</feature>
<evidence type="ECO:0000256" key="7">
    <source>
        <dbReference type="ARBA" id="ARBA00022917"/>
    </source>
</evidence>
<comment type="catalytic activity">
    <reaction evidence="9 10">
        <text>tRNA(Tyr) + L-tyrosine + ATP = L-tyrosyl-tRNA(Tyr) + AMP + diphosphate + H(+)</text>
        <dbReference type="Rhea" id="RHEA:10220"/>
        <dbReference type="Rhea" id="RHEA-COMP:9706"/>
        <dbReference type="Rhea" id="RHEA-COMP:9707"/>
        <dbReference type="ChEBI" id="CHEBI:15378"/>
        <dbReference type="ChEBI" id="CHEBI:30616"/>
        <dbReference type="ChEBI" id="CHEBI:33019"/>
        <dbReference type="ChEBI" id="CHEBI:58315"/>
        <dbReference type="ChEBI" id="CHEBI:78442"/>
        <dbReference type="ChEBI" id="CHEBI:78536"/>
        <dbReference type="ChEBI" id="CHEBI:456215"/>
        <dbReference type="EC" id="6.1.1.1"/>
    </reaction>
</comment>
<evidence type="ECO:0000256" key="9">
    <source>
        <dbReference type="ARBA" id="ARBA00048248"/>
    </source>
</evidence>
<keyword evidence="2 10" id="KW-0963">Cytoplasm</keyword>
<organism evidence="12 13">
    <name type="scientific">candidate division WOR-1 bacterium RIFOXYB2_FULL_36_35</name>
    <dbReference type="NCBI Taxonomy" id="1802578"/>
    <lineage>
        <taxon>Bacteria</taxon>
        <taxon>Bacillati</taxon>
        <taxon>Saganbacteria</taxon>
    </lineage>
</organism>
<comment type="subunit">
    <text evidence="1 10">Homodimer.</text>
</comment>
<evidence type="ECO:0000256" key="10">
    <source>
        <dbReference type="HAMAP-Rule" id="MF_02007"/>
    </source>
</evidence>
<dbReference type="GO" id="GO:0005524">
    <property type="term" value="F:ATP binding"/>
    <property type="evidence" value="ECO:0007669"/>
    <property type="project" value="UniProtKB-UniRule"/>
</dbReference>
<dbReference type="InterPro" id="IPR024108">
    <property type="entry name" value="Tyr-tRNA-ligase_bac_2"/>
</dbReference>
<feature type="short sequence motif" description="'HIGH' region" evidence="10">
    <location>
        <begin position="42"/>
        <end position="51"/>
    </location>
</feature>
<dbReference type="Gene3D" id="3.40.50.620">
    <property type="entry name" value="HUPs"/>
    <property type="match status" value="1"/>
</dbReference>
<accession>A0A1F4S6S4</accession>
<dbReference type="EMBL" id="MEUA01000013">
    <property type="protein sequence ID" value="OGC16146.1"/>
    <property type="molecule type" value="Genomic_DNA"/>
</dbReference>
<comment type="subcellular location">
    <subcellularLocation>
        <location evidence="10">Cytoplasm</location>
    </subcellularLocation>
</comment>
<dbReference type="GO" id="GO:0003723">
    <property type="term" value="F:RNA binding"/>
    <property type="evidence" value="ECO:0007669"/>
    <property type="project" value="UniProtKB-KW"/>
</dbReference>
<comment type="caution">
    <text evidence="12">The sequence shown here is derived from an EMBL/GenBank/DDBJ whole genome shotgun (WGS) entry which is preliminary data.</text>
</comment>
<evidence type="ECO:0000313" key="13">
    <source>
        <dbReference type="Proteomes" id="UP000177905"/>
    </source>
</evidence>
<dbReference type="HAMAP" id="MF_02007">
    <property type="entry name" value="Tyr_tRNA_synth_type2"/>
    <property type="match status" value="1"/>
</dbReference>
<keyword evidence="4 10" id="KW-0547">Nucleotide-binding</keyword>
<dbReference type="PANTHER" id="PTHR11766">
    <property type="entry name" value="TYROSYL-TRNA SYNTHETASE"/>
    <property type="match status" value="1"/>
</dbReference>
<dbReference type="InterPro" id="IPR036986">
    <property type="entry name" value="S4_RNA-bd_sf"/>
</dbReference>
<dbReference type="CDD" id="cd00805">
    <property type="entry name" value="TyrRS_core"/>
    <property type="match status" value="1"/>
</dbReference>
<dbReference type="InterPro" id="IPR001412">
    <property type="entry name" value="aa-tRNA-synth_I_CS"/>
</dbReference>
<dbReference type="InterPro" id="IPR014729">
    <property type="entry name" value="Rossmann-like_a/b/a_fold"/>
</dbReference>
<feature type="short sequence motif" description="'KMSKS' region" evidence="10">
    <location>
        <begin position="226"/>
        <end position="230"/>
    </location>
</feature>
<comment type="function">
    <text evidence="10">Catalyzes the attachment of tyrosine to tRNA(Tyr) in a two-step reaction: tyrosine is first activated by ATP to form Tyr-AMP and then transferred to the acceptor end of tRNA(Tyr).</text>
</comment>
<dbReference type="InterPro" id="IPR024088">
    <property type="entry name" value="Tyr-tRNA-ligase_bac-type"/>
</dbReference>
<evidence type="ECO:0000256" key="1">
    <source>
        <dbReference type="ARBA" id="ARBA00011738"/>
    </source>
</evidence>
<dbReference type="PROSITE" id="PS50889">
    <property type="entry name" value="S4"/>
    <property type="match status" value="1"/>
</dbReference>
<evidence type="ECO:0000256" key="2">
    <source>
        <dbReference type="ARBA" id="ARBA00022490"/>
    </source>
</evidence>
<dbReference type="Proteomes" id="UP000177905">
    <property type="component" value="Unassembled WGS sequence"/>
</dbReference>
<dbReference type="PROSITE" id="PS00178">
    <property type="entry name" value="AA_TRNA_LIGASE_I"/>
    <property type="match status" value="1"/>
</dbReference>
<keyword evidence="5 10" id="KW-0067">ATP-binding</keyword>
<dbReference type="Gene3D" id="1.10.240.10">
    <property type="entry name" value="Tyrosyl-Transfer RNA Synthetase"/>
    <property type="match status" value="1"/>
</dbReference>
<dbReference type="InterPro" id="IPR002307">
    <property type="entry name" value="Tyr-tRNA-ligase"/>
</dbReference>
<evidence type="ECO:0000256" key="11">
    <source>
        <dbReference type="PROSITE-ProRule" id="PRU00182"/>
    </source>
</evidence>
<dbReference type="PRINTS" id="PR01040">
    <property type="entry name" value="TRNASYNTHTYR"/>
</dbReference>
<comment type="similarity">
    <text evidence="10">Belongs to the class-I aminoacyl-tRNA synthetase family. TyrS type 2 subfamily.</text>
</comment>
<gene>
    <name evidence="10" type="primary">tyrS</name>
    <name evidence="12" type="ORF">A2290_07145</name>
</gene>
<protein>
    <recommendedName>
        <fullName evidence="10">Tyrosine--tRNA ligase</fullName>
        <ecNumber evidence="10">6.1.1.1</ecNumber>
    </recommendedName>
    <alternativeName>
        <fullName evidence="10">Tyrosyl-tRNA synthetase</fullName>
        <shortName evidence="10">TyrRS</shortName>
    </alternativeName>
</protein>
<dbReference type="InterPro" id="IPR002305">
    <property type="entry name" value="aa-tRNA-synth_Ic"/>
</dbReference>
<dbReference type="CDD" id="cd00165">
    <property type="entry name" value="S4"/>
    <property type="match status" value="1"/>
</dbReference>
<dbReference type="EC" id="6.1.1.1" evidence="10"/>
<dbReference type="GO" id="GO:0005829">
    <property type="term" value="C:cytosol"/>
    <property type="evidence" value="ECO:0007669"/>
    <property type="project" value="TreeGrafter"/>
</dbReference>
<reference evidence="12 13" key="1">
    <citation type="journal article" date="2016" name="Nat. Commun.">
        <title>Thousands of microbial genomes shed light on interconnected biogeochemical processes in an aquifer system.</title>
        <authorList>
            <person name="Anantharaman K."/>
            <person name="Brown C.T."/>
            <person name="Hug L.A."/>
            <person name="Sharon I."/>
            <person name="Castelle C.J."/>
            <person name="Probst A.J."/>
            <person name="Thomas B.C."/>
            <person name="Singh A."/>
            <person name="Wilkins M.J."/>
            <person name="Karaoz U."/>
            <person name="Brodie E.L."/>
            <person name="Williams K.H."/>
            <person name="Hubbard S.S."/>
            <person name="Banfield J.F."/>
        </authorList>
    </citation>
    <scope>NUCLEOTIDE SEQUENCE [LARGE SCALE GENOMIC DNA]</scope>
</reference>
<dbReference type="Pfam" id="PF00579">
    <property type="entry name" value="tRNA-synt_1b"/>
    <property type="match status" value="1"/>
</dbReference>
<evidence type="ECO:0000313" key="12">
    <source>
        <dbReference type="EMBL" id="OGC16146.1"/>
    </source>
</evidence>
<dbReference type="PANTHER" id="PTHR11766:SF1">
    <property type="entry name" value="TYROSINE--TRNA LIGASE"/>
    <property type="match status" value="1"/>
</dbReference>
<dbReference type="Gene3D" id="3.10.290.10">
    <property type="entry name" value="RNA-binding S4 domain"/>
    <property type="match status" value="1"/>
</dbReference>
<evidence type="ECO:0000256" key="4">
    <source>
        <dbReference type="ARBA" id="ARBA00022741"/>
    </source>
</evidence>
<dbReference type="SUPFAM" id="SSF52374">
    <property type="entry name" value="Nucleotidylyl transferase"/>
    <property type="match status" value="1"/>
</dbReference>
<evidence type="ECO:0000256" key="5">
    <source>
        <dbReference type="ARBA" id="ARBA00022840"/>
    </source>
</evidence>
<sequence length="389" mass="44503">MKPIQEQLNIIKRGIVELIPENELVEKLKKGKPLKIKFGADPSAPDIHLGHTVVLNKLKQLQDLGHEIIFLIGDFTAMIGDPTGKSETRKALSKEEIEKNAKTYQDQVFKILDKSKTGVVYNSKWFKKMTFEDSIKLSSKYTVARMLERNDFEKRFKNEQSIAVHEFSYPLMQGYDSVVLDSDLEVGGTDQKFNMLVGRELQREYGKQPQVVLTMPILEGLDGIQKMSKSLGNYIGVTEEADKMFAKIMSISDELMVRYYELLTDVELEKIRVMHPMEAKKQLGRIIVARFHSEKDAQKAQEAFESLFSRKELPGDIPLKTFKERNLEIIRVLVDTGLASSNGEAKRLIKQNGVKIDEKVFSEEKGLLDLTSERVIQVGRRKFVRVKCE</sequence>
<dbReference type="SUPFAM" id="SSF55174">
    <property type="entry name" value="Alpha-L RNA-binding motif"/>
    <property type="match status" value="1"/>
</dbReference>